<dbReference type="EMBL" id="CM035429">
    <property type="protein sequence ID" value="KAH7299256.1"/>
    <property type="molecule type" value="Genomic_DNA"/>
</dbReference>
<dbReference type="GO" id="GO:0005634">
    <property type="term" value="C:nucleus"/>
    <property type="evidence" value="ECO:0007669"/>
    <property type="project" value="UniProtKB-SubCell"/>
</dbReference>
<dbReference type="PROSITE" id="PS51294">
    <property type="entry name" value="HTH_MYB"/>
    <property type="match status" value="2"/>
</dbReference>
<evidence type="ECO:0000256" key="3">
    <source>
        <dbReference type="ARBA" id="ARBA00023015"/>
    </source>
</evidence>
<comment type="caution">
    <text evidence="10">The sequence shown here is derived from an EMBL/GenBank/DDBJ whole genome shotgun (WGS) entry which is preliminary data.</text>
</comment>
<dbReference type="SMART" id="SM00717">
    <property type="entry name" value="SANT"/>
    <property type="match status" value="2"/>
</dbReference>
<dbReference type="AlphaFoldDB" id="A0A8T2RS17"/>
<name>A0A8T2RS17_CERRI</name>
<dbReference type="GO" id="GO:0045893">
    <property type="term" value="P:positive regulation of DNA-templated transcription"/>
    <property type="evidence" value="ECO:0007669"/>
    <property type="project" value="UniProtKB-ARBA"/>
</dbReference>
<dbReference type="InterPro" id="IPR051953">
    <property type="entry name" value="Plant_SW-associated_TFs"/>
</dbReference>
<keyword evidence="5" id="KW-0010">Activator</keyword>
<dbReference type="CDD" id="cd00167">
    <property type="entry name" value="SANT"/>
    <property type="match status" value="2"/>
</dbReference>
<protein>
    <submittedName>
        <fullName evidence="10">Uncharacterized protein</fullName>
    </submittedName>
</protein>
<proteinExistence type="predicted"/>
<keyword evidence="2" id="KW-0677">Repeat</keyword>
<dbReference type="PROSITE" id="PS50090">
    <property type="entry name" value="MYB_LIKE"/>
    <property type="match status" value="2"/>
</dbReference>
<dbReference type="Gene3D" id="1.10.10.60">
    <property type="entry name" value="Homeodomain-like"/>
    <property type="match status" value="2"/>
</dbReference>
<feature type="domain" description="Myb-like" evidence="8">
    <location>
        <begin position="51"/>
        <end position="101"/>
    </location>
</feature>
<evidence type="ECO:0000256" key="2">
    <source>
        <dbReference type="ARBA" id="ARBA00022737"/>
    </source>
</evidence>
<dbReference type="Proteomes" id="UP000825935">
    <property type="component" value="Chromosome 24"/>
</dbReference>
<dbReference type="GO" id="GO:0003677">
    <property type="term" value="F:DNA binding"/>
    <property type="evidence" value="ECO:0007669"/>
    <property type="project" value="UniProtKB-KW"/>
</dbReference>
<comment type="subcellular location">
    <subcellularLocation>
        <location evidence="1">Nucleus</location>
    </subcellularLocation>
</comment>
<keyword evidence="11" id="KW-1185">Reference proteome</keyword>
<dbReference type="SUPFAM" id="SSF46689">
    <property type="entry name" value="Homeodomain-like"/>
    <property type="match status" value="1"/>
</dbReference>
<dbReference type="OrthoDB" id="2143914at2759"/>
<evidence type="ECO:0000256" key="4">
    <source>
        <dbReference type="ARBA" id="ARBA00023125"/>
    </source>
</evidence>
<gene>
    <name evidence="10" type="ORF">KP509_24G002500</name>
</gene>
<feature type="domain" description="HTH myb-type" evidence="9">
    <location>
        <begin position="1"/>
        <end position="54"/>
    </location>
</feature>
<dbReference type="InterPro" id="IPR001005">
    <property type="entry name" value="SANT/Myb"/>
</dbReference>
<sequence length="464" mass="52917">MRKSLWSPDEDDKLRQYVAIHGCGNWSNVAKHAGLRRCGKSCRLRWINYLRPDLRKGPFTTHEVRLVVNLHKSLGNRWSKIASYLPGRTDNDVKNFWHSYTRAQRLRHHHQQQLQRKVEKVNAKESCGYDDYVHLCQKYDSARPTSMTKPEKVDDAIIEDHKQIGSDACHNSSTQIDANPCKVPDMQTPQFPSIFYFHSRDQASSMASCQNRKTDNNVLHCAYTLCHDELEPSLHSDLERKVDIDMAIFNAEKDSSPMQNEFDEEFGLAEIYKGTHGYPVSSKTSRSKESARHHGTCSNAMAKYTGNFCITRPTQTHTDEDVWRLSSANGFTKVAPMLCLQDGPAESVDEQMQYGYSDQDIEMEGLQSMIERFFNHKDLQPASTTITSAPSQQAHHRSSHHNHRNQEAGDVISYQATKTEESAKILERSTRPLGTCEVAHEIESLSGSFNLQYLQAQYIANCLS</sequence>
<dbReference type="InterPro" id="IPR009057">
    <property type="entry name" value="Homeodomain-like_sf"/>
</dbReference>
<dbReference type="InterPro" id="IPR017930">
    <property type="entry name" value="Myb_dom"/>
</dbReference>
<feature type="domain" description="Myb-like" evidence="8">
    <location>
        <begin position="1"/>
        <end position="50"/>
    </location>
</feature>
<keyword evidence="3" id="KW-0805">Transcription regulation</keyword>
<evidence type="ECO:0000313" key="11">
    <source>
        <dbReference type="Proteomes" id="UP000825935"/>
    </source>
</evidence>
<evidence type="ECO:0000256" key="6">
    <source>
        <dbReference type="ARBA" id="ARBA00023163"/>
    </source>
</evidence>
<evidence type="ECO:0000256" key="1">
    <source>
        <dbReference type="ARBA" id="ARBA00004123"/>
    </source>
</evidence>
<organism evidence="10 11">
    <name type="scientific">Ceratopteris richardii</name>
    <name type="common">Triangle waterfern</name>
    <dbReference type="NCBI Taxonomy" id="49495"/>
    <lineage>
        <taxon>Eukaryota</taxon>
        <taxon>Viridiplantae</taxon>
        <taxon>Streptophyta</taxon>
        <taxon>Embryophyta</taxon>
        <taxon>Tracheophyta</taxon>
        <taxon>Polypodiopsida</taxon>
        <taxon>Polypodiidae</taxon>
        <taxon>Polypodiales</taxon>
        <taxon>Pteridineae</taxon>
        <taxon>Pteridaceae</taxon>
        <taxon>Parkerioideae</taxon>
        <taxon>Ceratopteris</taxon>
    </lineage>
</organism>
<evidence type="ECO:0000256" key="5">
    <source>
        <dbReference type="ARBA" id="ARBA00023159"/>
    </source>
</evidence>
<keyword evidence="7" id="KW-0539">Nucleus</keyword>
<evidence type="ECO:0000256" key="7">
    <source>
        <dbReference type="ARBA" id="ARBA00023242"/>
    </source>
</evidence>
<dbReference type="PANTHER" id="PTHR47997:SF75">
    <property type="entry name" value="MYB DOMAIN PROTEIN 55"/>
    <property type="match status" value="1"/>
</dbReference>
<dbReference type="PANTHER" id="PTHR47997">
    <property type="entry name" value="MYB DOMAIN PROTEIN 55"/>
    <property type="match status" value="1"/>
</dbReference>
<dbReference type="FunFam" id="1.10.10.60:FF:000077">
    <property type="entry name" value="MYB transcription factor"/>
    <property type="match status" value="1"/>
</dbReference>
<accession>A0A8T2RS17</accession>
<reference evidence="10" key="1">
    <citation type="submission" date="2021-08" db="EMBL/GenBank/DDBJ databases">
        <title>WGS assembly of Ceratopteris richardii.</title>
        <authorList>
            <person name="Marchant D.B."/>
            <person name="Chen G."/>
            <person name="Jenkins J."/>
            <person name="Shu S."/>
            <person name="Leebens-Mack J."/>
            <person name="Grimwood J."/>
            <person name="Schmutz J."/>
            <person name="Soltis P."/>
            <person name="Soltis D."/>
            <person name="Chen Z.-H."/>
        </authorList>
    </citation>
    <scope>NUCLEOTIDE SEQUENCE</scope>
    <source>
        <strain evidence="10">Whitten #5841</strain>
        <tissue evidence="10">Leaf</tissue>
    </source>
</reference>
<feature type="domain" description="HTH myb-type" evidence="9">
    <location>
        <begin position="55"/>
        <end position="105"/>
    </location>
</feature>
<evidence type="ECO:0000259" key="9">
    <source>
        <dbReference type="PROSITE" id="PS51294"/>
    </source>
</evidence>
<keyword evidence="6" id="KW-0804">Transcription</keyword>
<keyword evidence="4" id="KW-0238">DNA-binding</keyword>
<dbReference type="Pfam" id="PF00249">
    <property type="entry name" value="Myb_DNA-binding"/>
    <property type="match status" value="2"/>
</dbReference>
<evidence type="ECO:0000259" key="8">
    <source>
        <dbReference type="PROSITE" id="PS50090"/>
    </source>
</evidence>
<evidence type="ECO:0000313" key="10">
    <source>
        <dbReference type="EMBL" id="KAH7299256.1"/>
    </source>
</evidence>